<comment type="caution">
    <text evidence="1">The sequence shown here is derived from an EMBL/GenBank/DDBJ whole genome shotgun (WGS) entry which is preliminary data.</text>
</comment>
<dbReference type="EMBL" id="SDHZ01000003">
    <property type="protein sequence ID" value="RXK81676.1"/>
    <property type="molecule type" value="Genomic_DNA"/>
</dbReference>
<accession>A0A4Q1D1E8</accession>
<dbReference type="OrthoDB" id="9991595at2"/>
<dbReference type="RefSeq" id="WP_129005073.1">
    <property type="nucleotide sequence ID" value="NZ_SDHZ01000003.1"/>
</dbReference>
<evidence type="ECO:0000313" key="1">
    <source>
        <dbReference type="EMBL" id="RXK81676.1"/>
    </source>
</evidence>
<gene>
    <name evidence="1" type="ORF">ESB13_17930</name>
</gene>
<organism evidence="1 2">
    <name type="scientific">Filimonas effusa</name>
    <dbReference type="NCBI Taxonomy" id="2508721"/>
    <lineage>
        <taxon>Bacteria</taxon>
        <taxon>Pseudomonadati</taxon>
        <taxon>Bacteroidota</taxon>
        <taxon>Chitinophagia</taxon>
        <taxon>Chitinophagales</taxon>
        <taxon>Chitinophagaceae</taxon>
        <taxon>Filimonas</taxon>
    </lineage>
</organism>
<dbReference type="AlphaFoldDB" id="A0A4Q1D1E8"/>
<keyword evidence="2" id="KW-1185">Reference proteome</keyword>
<reference evidence="1 2" key="1">
    <citation type="submission" date="2019-01" db="EMBL/GenBank/DDBJ databases">
        <title>Filimonas sp. strain TTM-71.</title>
        <authorList>
            <person name="Chen W.-M."/>
        </authorList>
    </citation>
    <scope>NUCLEOTIDE SEQUENCE [LARGE SCALE GENOMIC DNA]</scope>
    <source>
        <strain evidence="1 2">TTM-71</strain>
    </source>
</reference>
<proteinExistence type="predicted"/>
<evidence type="ECO:0000313" key="2">
    <source>
        <dbReference type="Proteomes" id="UP000290545"/>
    </source>
</evidence>
<name>A0A4Q1D1E8_9BACT</name>
<sequence>MVEKVILKVVRCNNGLKIRILEGANGRELPSLWYEGNVILNQEIVLGEFIYAGNEKKSVDYTCIGWNTRLTTSSFDLYLYKRLYNDSGDLVSDNIICRFSTIGFNTDKVDADNEFPNSHRIFTFDYNHKFNDNSIYQYHFAPMEVIQDVKILANDDREGWDLAQRIYYGTVKPHLKIDRGECGPSTRIELSRFLHPGQNRILFMFNQYGSGGTNTGIGKAWAMIFRSNDSMMFNFDHYGMATATYVVFDVYLSA</sequence>
<dbReference type="Proteomes" id="UP000290545">
    <property type="component" value="Unassembled WGS sequence"/>
</dbReference>
<protein>
    <submittedName>
        <fullName evidence="1">Uncharacterized protein</fullName>
    </submittedName>
</protein>